<name>A0A8B9IHB9_ANSCY</name>
<evidence type="ECO:0000313" key="3">
    <source>
        <dbReference type="Proteomes" id="UP000694521"/>
    </source>
</evidence>
<evidence type="ECO:0000259" key="1">
    <source>
        <dbReference type="Pfam" id="PF26054"/>
    </source>
</evidence>
<dbReference type="InterPro" id="IPR051188">
    <property type="entry name" value="PHD-type_Zinc_Finger"/>
</dbReference>
<dbReference type="InterPro" id="IPR011011">
    <property type="entry name" value="Znf_FYVE_PHD"/>
</dbReference>
<dbReference type="Pfam" id="PF26054">
    <property type="entry name" value="PHD_G2E3"/>
    <property type="match status" value="1"/>
</dbReference>
<accession>A0A8B9IHB9</accession>
<feature type="domain" description="PHF7/G2E3-like PHD zinc finger" evidence="1">
    <location>
        <begin position="223"/>
        <end position="269"/>
    </location>
</feature>
<dbReference type="InterPro" id="IPR013083">
    <property type="entry name" value="Znf_RING/FYVE/PHD"/>
</dbReference>
<dbReference type="Pfam" id="PF13771">
    <property type="entry name" value="zf-HC5HC2H"/>
    <property type="match status" value="1"/>
</dbReference>
<dbReference type="AlphaFoldDB" id="A0A8B9IHB9"/>
<dbReference type="Gene3D" id="3.30.40.10">
    <property type="entry name" value="Zinc/RING finger domain, C3HC4 (zinc finger)"/>
    <property type="match status" value="2"/>
</dbReference>
<organism evidence="2 3">
    <name type="scientific">Anser cygnoides</name>
    <name type="common">Swan goose</name>
    <dbReference type="NCBI Taxonomy" id="8845"/>
    <lineage>
        <taxon>Eukaryota</taxon>
        <taxon>Metazoa</taxon>
        <taxon>Chordata</taxon>
        <taxon>Craniata</taxon>
        <taxon>Vertebrata</taxon>
        <taxon>Euteleostomi</taxon>
        <taxon>Archelosauria</taxon>
        <taxon>Archosauria</taxon>
        <taxon>Dinosauria</taxon>
        <taxon>Saurischia</taxon>
        <taxon>Theropoda</taxon>
        <taxon>Coelurosauria</taxon>
        <taxon>Aves</taxon>
        <taxon>Neognathae</taxon>
        <taxon>Galloanserae</taxon>
        <taxon>Anseriformes</taxon>
        <taxon>Anatidae</taxon>
        <taxon>Anserinae</taxon>
        <taxon>Anser</taxon>
    </lineage>
</organism>
<dbReference type="GO" id="GO:0005634">
    <property type="term" value="C:nucleus"/>
    <property type="evidence" value="ECO:0007669"/>
    <property type="project" value="TreeGrafter"/>
</dbReference>
<dbReference type="PANTHER" id="PTHR12420:SF47">
    <property type="entry name" value="PHD FINGER PROTEIN 7"/>
    <property type="match status" value="1"/>
</dbReference>
<proteinExistence type="predicted"/>
<evidence type="ECO:0000313" key="2">
    <source>
        <dbReference type="Ensembl" id="ENSACDP00005008439.1"/>
    </source>
</evidence>
<protein>
    <recommendedName>
        <fullName evidence="1">PHF7/G2E3-like PHD zinc finger domain-containing protein</fullName>
    </recommendedName>
</protein>
<dbReference type="InterPro" id="IPR059102">
    <property type="entry name" value="PHD_PHF7/G2E3-like"/>
</dbReference>
<dbReference type="Ensembl" id="ENSACDT00005010114.1">
    <property type="protein sequence ID" value="ENSACDP00005008439.1"/>
    <property type="gene ID" value="ENSACDG00005006156.1"/>
</dbReference>
<keyword evidence="3" id="KW-1185">Reference proteome</keyword>
<reference evidence="2" key="1">
    <citation type="submission" date="2025-08" db="UniProtKB">
        <authorList>
            <consortium name="Ensembl"/>
        </authorList>
    </citation>
    <scope>IDENTIFICATION</scope>
</reference>
<dbReference type="Proteomes" id="UP000694521">
    <property type="component" value="Unplaced"/>
</dbReference>
<reference evidence="2" key="2">
    <citation type="submission" date="2025-09" db="UniProtKB">
        <authorList>
            <consortium name="Ensembl"/>
        </authorList>
    </citation>
    <scope>IDENTIFICATION</scope>
</reference>
<sequence>SLCPHHNPRGFLPCIFSPRHAEEGMREQLGGHLAPSLRQATMAIHRDEEAAPWAWKPRALPVAPATSLTGLLCSSQCCCVCRKKGATVACRQKRCLRRFHLRCGSQRGCISQFFGDPWPHSTLLSSPTSFCWEHRPQQTLETLQEGHTMCIICMEMVEDSPSYTTMVCPSCKHAWFHRGCIHVGGPSLCQPAGTPCARSDVLLTRGASSVSTLQAESPVWHECPRAQQGRAEPQPWQLLLCSLCATSGTHCRCSHLGDTSQQWECAGCAGPGTGKGHGVLRLRVAEPFMPTQGRTAKLGPLWARQGGE</sequence>
<dbReference type="SUPFAM" id="SSF57903">
    <property type="entry name" value="FYVE/PHD zinc finger"/>
    <property type="match status" value="1"/>
</dbReference>
<dbReference type="PANTHER" id="PTHR12420">
    <property type="entry name" value="PHD FINGER PROTEIN"/>
    <property type="match status" value="1"/>
</dbReference>